<feature type="domain" description="LytR/CpsA/Psr regulator C-terminal" evidence="3">
    <location>
        <begin position="330"/>
        <end position="415"/>
    </location>
</feature>
<dbReference type="NCBIfam" id="TIGR00350">
    <property type="entry name" value="lytR_cpsA_psr"/>
    <property type="match status" value="1"/>
</dbReference>
<proteinExistence type="inferred from homology"/>
<evidence type="ECO:0000259" key="3">
    <source>
        <dbReference type="Pfam" id="PF13399"/>
    </source>
</evidence>
<dbReference type="Pfam" id="PF13399">
    <property type="entry name" value="LytR_C"/>
    <property type="match status" value="1"/>
</dbReference>
<dbReference type="Pfam" id="PF03816">
    <property type="entry name" value="LytR_cpsA_psr"/>
    <property type="match status" value="1"/>
</dbReference>
<dbReference type="PANTHER" id="PTHR33392:SF6">
    <property type="entry name" value="POLYISOPRENYL-TEICHOIC ACID--PEPTIDOGLYCAN TEICHOIC ACID TRANSFERASE TAGU"/>
    <property type="match status" value="1"/>
</dbReference>
<sequence>MRVVRWVLLFAVLAGLGWLYKTVSAIAGHVPPATLLRIVQKPQDFFWGRERVNVLIVGKDYNRDSRGMPYTKNARADTIMLLSLDLAKRQAAAVSVPRDTYVVAPDGIGGKINGTFSRGGVELLKQTLEHTFDLTIDHHVVIKDTAIKNIVDALGGVWVETIDEMHYDDNWGNLHIHLPKGRQFIDGEQAVGFVRFREVNTYKLDRWGNRVPIYPVRHSKEEGDIRRTERQQQLLRAMAQQAMTPQNLLRLEAIAEVVFQEVETDLSRPQVMALGVRFGRSGLRDLQSTTLPGQGGYYGGVYYYNLDRQRSQALVDWLLKGEEEAGRRLVRLSVYNASRLGGVARATASRLEQQGYRVQRTDTAARPSEVSRVIYKQAAFEGRAREIQQLLGIGELQKDPEYPEEADVIVLIGSDLGQRMLAWGQ</sequence>
<evidence type="ECO:0000259" key="2">
    <source>
        <dbReference type="Pfam" id="PF03816"/>
    </source>
</evidence>
<dbReference type="AlphaFoldDB" id="A0A399ELZ8"/>
<evidence type="ECO:0000256" key="1">
    <source>
        <dbReference type="ARBA" id="ARBA00006068"/>
    </source>
</evidence>
<dbReference type="Proteomes" id="UP000265341">
    <property type="component" value="Unassembled WGS sequence"/>
</dbReference>
<comment type="similarity">
    <text evidence="1">Belongs to the LytR/CpsA/Psr (LCP) family.</text>
</comment>
<name>A0A399ELZ8_9DEIN</name>
<reference evidence="4 5" key="1">
    <citation type="submission" date="2018-08" db="EMBL/GenBank/DDBJ databases">
        <title>Meiothermus roseus NBRC 110900 genome sequencing project.</title>
        <authorList>
            <person name="Da Costa M.S."/>
            <person name="Albuquerque L."/>
            <person name="Raposo P."/>
            <person name="Froufe H.J.C."/>
            <person name="Barroso C.S."/>
            <person name="Egas C."/>
        </authorList>
    </citation>
    <scope>NUCLEOTIDE SEQUENCE [LARGE SCALE GENOMIC DNA]</scope>
    <source>
        <strain evidence="4 5">NBRC 110900</strain>
    </source>
</reference>
<keyword evidence="5" id="KW-1185">Reference proteome</keyword>
<dbReference type="InterPro" id="IPR027381">
    <property type="entry name" value="LytR/CpsA/Psr_C"/>
</dbReference>
<organism evidence="4 5">
    <name type="scientific">Calidithermus roseus</name>
    <dbReference type="NCBI Taxonomy" id="1644118"/>
    <lineage>
        <taxon>Bacteria</taxon>
        <taxon>Thermotogati</taxon>
        <taxon>Deinococcota</taxon>
        <taxon>Deinococci</taxon>
        <taxon>Thermales</taxon>
        <taxon>Thermaceae</taxon>
        <taxon>Calidithermus</taxon>
    </lineage>
</organism>
<dbReference type="Gene3D" id="3.40.630.190">
    <property type="entry name" value="LCP protein"/>
    <property type="match status" value="1"/>
</dbReference>
<dbReference type="RefSeq" id="WP_119278075.1">
    <property type="nucleotide sequence ID" value="NZ_QWLA01000039.1"/>
</dbReference>
<dbReference type="Gene3D" id="3.30.70.2390">
    <property type="match status" value="1"/>
</dbReference>
<protein>
    <submittedName>
        <fullName evidence="4">Regulatory protein MsrR</fullName>
    </submittedName>
</protein>
<dbReference type="EMBL" id="QWLA01000039">
    <property type="protein sequence ID" value="RIH85657.1"/>
    <property type="molecule type" value="Genomic_DNA"/>
</dbReference>
<dbReference type="InterPro" id="IPR050922">
    <property type="entry name" value="LytR/CpsA/Psr_CW_biosynth"/>
</dbReference>
<dbReference type="InterPro" id="IPR004474">
    <property type="entry name" value="LytR_CpsA_psr"/>
</dbReference>
<dbReference type="PANTHER" id="PTHR33392">
    <property type="entry name" value="POLYISOPRENYL-TEICHOIC ACID--PEPTIDOGLYCAN TEICHOIC ACID TRANSFERASE TAGU"/>
    <property type="match status" value="1"/>
</dbReference>
<evidence type="ECO:0000313" key="5">
    <source>
        <dbReference type="Proteomes" id="UP000265341"/>
    </source>
</evidence>
<gene>
    <name evidence="4" type="primary">msrR</name>
    <name evidence="4" type="ORF">Mrose_02101</name>
</gene>
<accession>A0A399ELZ8</accession>
<feature type="domain" description="Cell envelope-related transcriptional attenuator" evidence="2">
    <location>
        <begin position="75"/>
        <end position="201"/>
    </location>
</feature>
<dbReference type="OrthoDB" id="27330at2"/>
<evidence type="ECO:0000313" key="4">
    <source>
        <dbReference type="EMBL" id="RIH85657.1"/>
    </source>
</evidence>
<comment type="caution">
    <text evidence="4">The sequence shown here is derived from an EMBL/GenBank/DDBJ whole genome shotgun (WGS) entry which is preliminary data.</text>
</comment>